<dbReference type="PANTHER" id="PTHR37296">
    <property type="entry name" value="CONSERVED VIRULENCE FACTOR B"/>
    <property type="match status" value="1"/>
</dbReference>
<name>A0A371PIT1_9BACL</name>
<dbReference type="AlphaFoldDB" id="A0A371PIT1"/>
<dbReference type="InterPro" id="IPR014464">
    <property type="entry name" value="CvfB_fam"/>
</dbReference>
<dbReference type="InterPro" id="IPR039566">
    <property type="entry name" value="CvfB_S1_st"/>
</dbReference>
<dbReference type="GO" id="GO:0003676">
    <property type="term" value="F:nucleic acid binding"/>
    <property type="evidence" value="ECO:0007669"/>
    <property type="project" value="InterPro"/>
</dbReference>
<evidence type="ECO:0000259" key="2">
    <source>
        <dbReference type="PROSITE" id="PS50126"/>
    </source>
</evidence>
<comment type="similarity">
    <text evidence="1">Belongs to the CvfB family.</text>
</comment>
<dbReference type="PIRSF" id="PIRSF012524">
    <property type="entry name" value="YitL_S1"/>
    <property type="match status" value="1"/>
</dbReference>
<dbReference type="InterPro" id="IPR040764">
    <property type="entry name" value="CvfB_WH"/>
</dbReference>
<dbReference type="Pfam" id="PF21543">
    <property type="entry name" value="CvfB_2nd"/>
    <property type="match status" value="1"/>
</dbReference>
<evidence type="ECO:0000256" key="1">
    <source>
        <dbReference type="PIRNR" id="PIRNR012524"/>
    </source>
</evidence>
<gene>
    <name evidence="3" type="ORF">DX130_03495</name>
</gene>
<comment type="caution">
    <text evidence="3">The sequence shown here is derived from an EMBL/GenBank/DDBJ whole genome shotgun (WGS) entry which is preliminary data.</text>
</comment>
<dbReference type="InterPro" id="IPR036388">
    <property type="entry name" value="WH-like_DNA-bd_sf"/>
</dbReference>
<protein>
    <submittedName>
        <fullName evidence="3">RNA-binding protein</fullName>
    </submittedName>
</protein>
<dbReference type="EMBL" id="QUBQ01000001">
    <property type="protein sequence ID" value="REK76140.1"/>
    <property type="molecule type" value="Genomic_DNA"/>
</dbReference>
<dbReference type="InterPro" id="IPR012340">
    <property type="entry name" value="NA-bd_OB-fold"/>
</dbReference>
<dbReference type="Proteomes" id="UP000261905">
    <property type="component" value="Unassembled WGS sequence"/>
</dbReference>
<dbReference type="InterPro" id="IPR048588">
    <property type="entry name" value="CvfB_S1_2nd"/>
</dbReference>
<dbReference type="PANTHER" id="PTHR37296:SF1">
    <property type="entry name" value="CONSERVED VIRULENCE FACTOR B"/>
    <property type="match status" value="1"/>
</dbReference>
<evidence type="ECO:0000313" key="3">
    <source>
        <dbReference type="EMBL" id="REK76140.1"/>
    </source>
</evidence>
<accession>A0A371PIT1</accession>
<dbReference type="Pfam" id="PF21191">
    <property type="entry name" value="CvfB_1st"/>
    <property type="match status" value="1"/>
</dbReference>
<dbReference type="Pfam" id="PF13509">
    <property type="entry name" value="S1_2"/>
    <property type="match status" value="1"/>
</dbReference>
<evidence type="ECO:0000313" key="4">
    <source>
        <dbReference type="Proteomes" id="UP000261905"/>
    </source>
</evidence>
<dbReference type="Pfam" id="PF17783">
    <property type="entry name" value="WHD_CvfB"/>
    <property type="match status" value="1"/>
</dbReference>
<sequence length="306" mass="34230">MSLIAGQTYTLKISREVSPYGYFLSDGESEVLLHYTELIGSKPQVGNSVEVFIYYDSEDRIAATMKKPLFQLDELARLRVVDVHPKLGCFLEMGLSRHLLLPLSELPESITYRPLPGDEVFVKMQHDKIGRLVAKLAFQEDLSPLVFHAPDAWGNTWVEGWVTKTLQMGSFVIVDGGVIGFGVYGLIPSPDRTRALRLGERVRARVTFIREDGRVNLSMTERKEVGRVEDADRLLAFLKERPGGGMPYSDQTEAETIKQRFGISKSAFKRALGKLMREGLVTQKGSWTYLASTEEPTAGAEGVEKE</sequence>
<dbReference type="OrthoDB" id="9801597at2"/>
<reference evidence="3 4" key="1">
    <citation type="submission" date="2018-08" db="EMBL/GenBank/DDBJ databases">
        <title>Paenibacillus sp. M4BSY-1, whole genome shotgun sequence.</title>
        <authorList>
            <person name="Tuo L."/>
        </authorList>
    </citation>
    <scope>NUCLEOTIDE SEQUENCE [LARGE SCALE GENOMIC DNA]</scope>
    <source>
        <strain evidence="3 4">M4BSY-1</strain>
    </source>
</reference>
<dbReference type="PROSITE" id="PS50126">
    <property type="entry name" value="S1"/>
    <property type="match status" value="1"/>
</dbReference>
<dbReference type="Gene3D" id="2.40.50.140">
    <property type="entry name" value="Nucleic acid-binding proteins"/>
    <property type="match status" value="2"/>
</dbReference>
<dbReference type="InterPro" id="IPR048587">
    <property type="entry name" value="CvfB_S1_3rd"/>
</dbReference>
<dbReference type="SMART" id="SM00316">
    <property type="entry name" value="S1"/>
    <property type="match status" value="3"/>
</dbReference>
<dbReference type="InterPro" id="IPR003029">
    <property type="entry name" value="S1_domain"/>
</dbReference>
<organism evidence="3 4">
    <name type="scientific">Paenibacillus paeoniae</name>
    <dbReference type="NCBI Taxonomy" id="2292705"/>
    <lineage>
        <taxon>Bacteria</taxon>
        <taxon>Bacillati</taxon>
        <taxon>Bacillota</taxon>
        <taxon>Bacilli</taxon>
        <taxon>Bacillales</taxon>
        <taxon>Paenibacillaceae</taxon>
        <taxon>Paenibacillus</taxon>
    </lineage>
</organism>
<keyword evidence="4" id="KW-1185">Reference proteome</keyword>
<proteinExistence type="inferred from homology"/>
<dbReference type="Gene3D" id="1.10.10.10">
    <property type="entry name" value="Winged helix-like DNA-binding domain superfamily/Winged helix DNA-binding domain"/>
    <property type="match status" value="1"/>
</dbReference>
<feature type="domain" description="S1 motif" evidence="2">
    <location>
        <begin position="155"/>
        <end position="220"/>
    </location>
</feature>
<dbReference type="RefSeq" id="WP_116042871.1">
    <property type="nucleotide sequence ID" value="NZ_QUBQ01000001.1"/>
</dbReference>